<dbReference type="Proteomes" id="UP000004318">
    <property type="component" value="Unassembled WGS sequence"/>
</dbReference>
<reference evidence="2 3" key="1">
    <citation type="journal article" date="2010" name="J. Bacteriol.">
        <title>Genome sequences of Oceanicola granulosus HTCC2516(T) and Oceanicola batsensis HTCC2597(TDelta).</title>
        <authorList>
            <person name="Thrash J.C."/>
            <person name="Cho J.C."/>
            <person name="Vergin K.L."/>
            <person name="Giovannoni S.J."/>
        </authorList>
    </citation>
    <scope>NUCLEOTIDE SEQUENCE [LARGE SCALE GENOMIC DNA]</scope>
    <source>
        <strain evidence="3">ATCC BAA-863 / DSM 15984 / KCTC 12145 / HTCC2597</strain>
    </source>
</reference>
<dbReference type="EMBL" id="AAMO01000002">
    <property type="protein sequence ID" value="EAQ04139.1"/>
    <property type="molecule type" value="Genomic_DNA"/>
</dbReference>
<dbReference type="RefSeq" id="WP_009805894.1">
    <property type="nucleotide sequence ID" value="NZ_CH724131.1"/>
</dbReference>
<evidence type="ECO:0000256" key="1">
    <source>
        <dbReference type="SAM" id="MobiDB-lite"/>
    </source>
</evidence>
<comment type="caution">
    <text evidence="2">The sequence shown here is derived from an EMBL/GenBank/DDBJ whole genome shotgun (WGS) entry which is preliminary data.</text>
</comment>
<dbReference type="AlphaFoldDB" id="A3TUE3"/>
<gene>
    <name evidence="2" type="ORF">OB2597_08354</name>
</gene>
<evidence type="ECO:0000313" key="3">
    <source>
        <dbReference type="Proteomes" id="UP000004318"/>
    </source>
</evidence>
<feature type="region of interest" description="Disordered" evidence="1">
    <location>
        <begin position="1"/>
        <end position="52"/>
    </location>
</feature>
<dbReference type="HOGENOM" id="CLU_3082433_0_0_5"/>
<evidence type="ECO:0000313" key="2">
    <source>
        <dbReference type="EMBL" id="EAQ04139.1"/>
    </source>
</evidence>
<keyword evidence="3" id="KW-1185">Reference proteome</keyword>
<sequence>MTPLGEPIGASLTPIAPTAPGASTGDRSVAAVAPEERVRPDRQEFANPASPR</sequence>
<dbReference type="STRING" id="252305.OB2597_08354"/>
<accession>A3TUE3</accession>
<organism evidence="2 3">
    <name type="scientific">Pseudooceanicola batsensis (strain ATCC BAA-863 / DSM 15984 / KCTC 12145 / HTCC2597)</name>
    <name type="common">Oceanicola batsensis</name>
    <dbReference type="NCBI Taxonomy" id="252305"/>
    <lineage>
        <taxon>Bacteria</taxon>
        <taxon>Pseudomonadati</taxon>
        <taxon>Pseudomonadota</taxon>
        <taxon>Alphaproteobacteria</taxon>
        <taxon>Rhodobacterales</taxon>
        <taxon>Paracoccaceae</taxon>
        <taxon>Pseudooceanicola</taxon>
    </lineage>
</organism>
<feature type="compositionally biased region" description="Basic and acidic residues" evidence="1">
    <location>
        <begin position="34"/>
        <end position="44"/>
    </location>
</feature>
<proteinExistence type="predicted"/>
<protein>
    <submittedName>
        <fullName evidence="2">Uncharacterized protein</fullName>
    </submittedName>
</protein>
<name>A3TUE3_PSEBH</name>